<feature type="transmembrane region" description="Helical" evidence="9">
    <location>
        <begin position="506"/>
        <end position="527"/>
    </location>
</feature>
<dbReference type="InterPro" id="IPR032807">
    <property type="entry name" value="GNVR"/>
</dbReference>
<comment type="subcellular location">
    <subcellularLocation>
        <location evidence="1">Cell membrane</location>
        <topology evidence="1">Multi-pass membrane protein</topology>
    </subcellularLocation>
</comment>
<dbReference type="InterPro" id="IPR003856">
    <property type="entry name" value="LPS_length_determ_N"/>
</dbReference>
<keyword evidence="6 9" id="KW-1133">Transmembrane helix</keyword>
<protein>
    <submittedName>
        <fullName evidence="13">Polysaccharide biosynthesis tyrosine autokinase</fullName>
        <ecNumber evidence="13">2.7.10.2</ecNumber>
    </submittedName>
</protein>
<evidence type="ECO:0000259" key="11">
    <source>
        <dbReference type="Pfam" id="PF02706"/>
    </source>
</evidence>
<keyword evidence="5" id="KW-0067">ATP-binding</keyword>
<evidence type="ECO:0000256" key="5">
    <source>
        <dbReference type="ARBA" id="ARBA00022840"/>
    </source>
</evidence>
<keyword evidence="13" id="KW-0808">Transferase</keyword>
<reference evidence="13" key="1">
    <citation type="journal article" date="2020" name="mSystems">
        <title>Genome- and Community-Level Interaction Insights into Carbon Utilization and Element Cycling Functions of Hydrothermarchaeota in Hydrothermal Sediment.</title>
        <authorList>
            <person name="Zhou Z."/>
            <person name="Liu Y."/>
            <person name="Xu W."/>
            <person name="Pan J."/>
            <person name="Luo Z.H."/>
            <person name="Li M."/>
        </authorList>
    </citation>
    <scope>NUCLEOTIDE SEQUENCE [LARGE SCALE GENOMIC DNA]</scope>
    <source>
        <strain evidence="13">SpSt-69</strain>
    </source>
</reference>
<dbReference type="Gene3D" id="3.40.50.300">
    <property type="entry name" value="P-loop containing nucleotide triphosphate hydrolases"/>
    <property type="match status" value="1"/>
</dbReference>
<evidence type="ECO:0000259" key="10">
    <source>
        <dbReference type="Pfam" id="PF01656"/>
    </source>
</evidence>
<dbReference type="Pfam" id="PF01656">
    <property type="entry name" value="CbiA"/>
    <property type="match status" value="1"/>
</dbReference>
<keyword evidence="3 9" id="KW-0812">Transmembrane</keyword>
<dbReference type="InterPro" id="IPR027417">
    <property type="entry name" value="P-loop_NTPase"/>
</dbReference>
<name>A0A7V4E6A9_UNCW3</name>
<proteinExistence type="predicted"/>
<keyword evidence="13" id="KW-0418">Kinase</keyword>
<evidence type="ECO:0000256" key="6">
    <source>
        <dbReference type="ARBA" id="ARBA00022989"/>
    </source>
</evidence>
<dbReference type="AlphaFoldDB" id="A0A7V4E6A9"/>
<dbReference type="EC" id="2.7.10.2" evidence="13"/>
<evidence type="ECO:0000256" key="1">
    <source>
        <dbReference type="ARBA" id="ARBA00004651"/>
    </source>
</evidence>
<dbReference type="InterPro" id="IPR005702">
    <property type="entry name" value="Wzc-like_C"/>
</dbReference>
<dbReference type="GO" id="GO:0005886">
    <property type="term" value="C:plasma membrane"/>
    <property type="evidence" value="ECO:0007669"/>
    <property type="project" value="UniProtKB-SubCell"/>
</dbReference>
<keyword evidence="8" id="KW-0175">Coiled coil</keyword>
<evidence type="ECO:0000256" key="8">
    <source>
        <dbReference type="SAM" id="Coils"/>
    </source>
</evidence>
<feature type="domain" description="Tyrosine-protein kinase G-rich" evidence="12">
    <location>
        <begin position="452"/>
        <end position="522"/>
    </location>
</feature>
<organism evidence="13">
    <name type="scientific">candidate division WOR-3 bacterium</name>
    <dbReference type="NCBI Taxonomy" id="2052148"/>
    <lineage>
        <taxon>Bacteria</taxon>
        <taxon>Bacteria division WOR-3</taxon>
    </lineage>
</organism>
<feature type="domain" description="CobQ/CobB/MinD/ParA nucleotide binding" evidence="10">
    <location>
        <begin position="595"/>
        <end position="784"/>
    </location>
</feature>
<dbReference type="InterPro" id="IPR002586">
    <property type="entry name" value="CobQ/CobB/MinD/ParA_Nub-bd_dom"/>
</dbReference>
<dbReference type="SUPFAM" id="SSF52540">
    <property type="entry name" value="P-loop containing nucleoside triphosphate hydrolases"/>
    <property type="match status" value="1"/>
</dbReference>
<evidence type="ECO:0000256" key="7">
    <source>
        <dbReference type="ARBA" id="ARBA00023136"/>
    </source>
</evidence>
<feature type="coiled-coil region" evidence="8">
    <location>
        <begin position="234"/>
        <end position="311"/>
    </location>
</feature>
<dbReference type="CDD" id="cd05387">
    <property type="entry name" value="BY-kinase"/>
    <property type="match status" value="1"/>
</dbReference>
<keyword evidence="7 9" id="KW-0472">Membrane</keyword>
<evidence type="ECO:0000256" key="4">
    <source>
        <dbReference type="ARBA" id="ARBA00022741"/>
    </source>
</evidence>
<keyword evidence="2" id="KW-1003">Cell membrane</keyword>
<comment type="caution">
    <text evidence="13">The sequence shown here is derived from an EMBL/GenBank/DDBJ whole genome shotgun (WGS) entry which is preliminary data.</text>
</comment>
<evidence type="ECO:0000256" key="3">
    <source>
        <dbReference type="ARBA" id="ARBA00022692"/>
    </source>
</evidence>
<dbReference type="InterPro" id="IPR050445">
    <property type="entry name" value="Bact_polysacc_biosynth/exp"/>
</dbReference>
<evidence type="ECO:0000259" key="12">
    <source>
        <dbReference type="Pfam" id="PF13807"/>
    </source>
</evidence>
<dbReference type="GO" id="GO:0005524">
    <property type="term" value="F:ATP binding"/>
    <property type="evidence" value="ECO:0007669"/>
    <property type="project" value="UniProtKB-KW"/>
</dbReference>
<feature type="transmembrane region" description="Helical" evidence="9">
    <location>
        <begin position="21"/>
        <end position="39"/>
    </location>
</feature>
<evidence type="ECO:0000313" key="13">
    <source>
        <dbReference type="EMBL" id="HGL18164.1"/>
    </source>
</evidence>
<keyword evidence="4" id="KW-0547">Nucleotide-binding</keyword>
<dbReference type="NCBIfam" id="TIGR01007">
    <property type="entry name" value="eps_fam"/>
    <property type="match status" value="1"/>
</dbReference>
<gene>
    <name evidence="13" type="ORF">ENU66_07555</name>
</gene>
<dbReference type="PANTHER" id="PTHR32309:SF13">
    <property type="entry name" value="FERRIC ENTEROBACTIN TRANSPORT PROTEIN FEPE"/>
    <property type="match status" value="1"/>
</dbReference>
<accession>A0A7V4E6A9</accession>
<dbReference type="PANTHER" id="PTHR32309">
    <property type="entry name" value="TYROSINE-PROTEIN KINASE"/>
    <property type="match status" value="1"/>
</dbReference>
<dbReference type="EMBL" id="DTDJ01000047">
    <property type="protein sequence ID" value="HGL18164.1"/>
    <property type="molecule type" value="Genomic_DNA"/>
</dbReference>
<dbReference type="GO" id="GO:0004715">
    <property type="term" value="F:non-membrane spanning protein tyrosine kinase activity"/>
    <property type="evidence" value="ECO:0007669"/>
    <property type="project" value="UniProtKB-EC"/>
</dbReference>
<evidence type="ECO:0000256" key="9">
    <source>
        <dbReference type="SAM" id="Phobius"/>
    </source>
</evidence>
<dbReference type="Pfam" id="PF02706">
    <property type="entry name" value="Wzz"/>
    <property type="match status" value="1"/>
</dbReference>
<sequence length="797" mass="90265">MNNEEFSFEDLKEALIRKGKYGFLAFAITIFLAVLYILLKQPVYESETKIRLPGASSVSEMVLAGVTQPWNDIPTQLELIKSKTILKKVIDQLNLRFEPLDKKFYSYIRIDSMVISDSAPPGNYALNLFRDKFSITDQKGIKLLEGAYGKIISTNYISLKVIPISEKAYGKTLKFTIKPLNATIKSVSRNIKVSQEGKSFIAVIKARAKDPILAKQIAESIAKGYYEFTLEDAKLQASSLRQFLEEQITKIEQELTDYEKDLAAIKNKLGTYNFIALENISESLKDIFSKLNDLEFEKTRTIIEKAQVERELSIIKEQIQGKGYFKEYAKIATSLETGGDPRILTLTNKLYELELKKASLLEKYNPENPEIKSIENQISEIKGSLSKAQQESIEQSIPSASDPVFQQLVQGLIKNQVELLTLTAKNAAIDSALRVFEGKISTLPENALMYSKIKRKIQALSGIYNLLLEKLEQTKIEEASKISDVRIVDFAMVPSSPILPRKVQTIFISIILGSLLGLFLTLALYYIDDSVKFSNEVEMILGKPCLGKIPPFSNHYGEKYSKLILHKNPLSPEAEAFKKLKFNIDILTKEFPKIIAVTSIIENEGKSTIVANLAIAYSLAGYKTLIIDGDLRKPSLHKIFETPNEHGFTELVTKNILKPYPSRFQNLFILPAGEDSLNVLKILDAFDLRKIRELLTENFDVVILDTPPVLPVAEVNTLADFAGHLLLVVRADYTPKKLLFEFGTSIPENIRLIGFVLNFYKRAESHYRYYKYYHHETEKENNSLSNLLKKLKIVKED</sequence>
<evidence type="ECO:0000256" key="2">
    <source>
        <dbReference type="ARBA" id="ARBA00022475"/>
    </source>
</evidence>
<feature type="domain" description="Polysaccharide chain length determinant N-terminal" evidence="11">
    <location>
        <begin position="4"/>
        <end position="93"/>
    </location>
</feature>
<dbReference type="Pfam" id="PF13807">
    <property type="entry name" value="GNVR"/>
    <property type="match status" value="1"/>
</dbReference>